<reference evidence="2" key="1">
    <citation type="submission" date="2022-11" db="UniProtKB">
        <authorList>
            <consortium name="WormBaseParasite"/>
        </authorList>
    </citation>
    <scope>IDENTIFICATION</scope>
</reference>
<dbReference type="AlphaFoldDB" id="A0A915I1K3"/>
<accession>A0A915I1K3</accession>
<sequence>MHDSRILIRQEDIQYLRSRMNIYLLNNVFPELNYTTSIRIPENVKKQIFKPWHTVAVLAEINVEVELSTSN</sequence>
<protein>
    <submittedName>
        <fullName evidence="2">Uncharacterized protein</fullName>
    </submittedName>
</protein>
<evidence type="ECO:0000313" key="2">
    <source>
        <dbReference type="WBParaSite" id="nRc.2.0.1.t07580-RA"/>
    </source>
</evidence>
<evidence type="ECO:0000313" key="1">
    <source>
        <dbReference type="Proteomes" id="UP000887565"/>
    </source>
</evidence>
<name>A0A915I1K3_ROMCU</name>
<dbReference type="Proteomes" id="UP000887565">
    <property type="component" value="Unplaced"/>
</dbReference>
<organism evidence="1 2">
    <name type="scientific">Romanomermis culicivorax</name>
    <name type="common">Nematode worm</name>
    <dbReference type="NCBI Taxonomy" id="13658"/>
    <lineage>
        <taxon>Eukaryota</taxon>
        <taxon>Metazoa</taxon>
        <taxon>Ecdysozoa</taxon>
        <taxon>Nematoda</taxon>
        <taxon>Enoplea</taxon>
        <taxon>Dorylaimia</taxon>
        <taxon>Mermithida</taxon>
        <taxon>Mermithoidea</taxon>
        <taxon>Mermithidae</taxon>
        <taxon>Romanomermis</taxon>
    </lineage>
</organism>
<keyword evidence="1" id="KW-1185">Reference proteome</keyword>
<dbReference type="WBParaSite" id="nRc.2.0.1.t07580-RA">
    <property type="protein sequence ID" value="nRc.2.0.1.t07580-RA"/>
    <property type="gene ID" value="nRc.2.0.1.g07580"/>
</dbReference>
<proteinExistence type="predicted"/>